<dbReference type="OMA" id="VHEVCEE"/>
<dbReference type="InParanoid" id="A0A674CTU4"/>
<dbReference type="SUPFAM" id="SSF55811">
    <property type="entry name" value="Nudix"/>
    <property type="match status" value="1"/>
</dbReference>
<dbReference type="PROSITE" id="PS00893">
    <property type="entry name" value="NUDIX_BOX"/>
    <property type="match status" value="1"/>
</dbReference>
<dbReference type="GO" id="GO:0034432">
    <property type="term" value="F:bis(5'-adenosyl)-pentaphosphatase activity"/>
    <property type="evidence" value="ECO:0007669"/>
    <property type="project" value="TreeGrafter"/>
</dbReference>
<evidence type="ECO:0000256" key="2">
    <source>
        <dbReference type="ARBA" id="ARBA00004496"/>
    </source>
</evidence>
<dbReference type="GeneTree" id="ENSGT00940000157882"/>
<dbReference type="Pfam" id="PF00293">
    <property type="entry name" value="NUDIX"/>
    <property type="match status" value="1"/>
</dbReference>
<evidence type="ECO:0000256" key="1">
    <source>
        <dbReference type="ARBA" id="ARBA00001946"/>
    </source>
</evidence>
<comment type="cofactor">
    <cofactor evidence="1">
        <name>Mg(2+)</name>
        <dbReference type="ChEBI" id="CHEBI:18420"/>
    </cofactor>
</comment>
<evidence type="ECO:0000313" key="12">
    <source>
        <dbReference type="Proteomes" id="UP000472277"/>
    </source>
</evidence>
<dbReference type="GO" id="GO:0034431">
    <property type="term" value="F:bis(5'-adenosyl)-hexaphosphatase activity"/>
    <property type="evidence" value="ECO:0007669"/>
    <property type="project" value="TreeGrafter"/>
</dbReference>
<gene>
    <name evidence="11" type="primary">LOC115168144</name>
</gene>
<proteinExistence type="inferred from homology"/>
<evidence type="ECO:0000313" key="11">
    <source>
        <dbReference type="Ensembl" id="ENSSTUP00000086884.1"/>
    </source>
</evidence>
<dbReference type="GO" id="GO:0071543">
    <property type="term" value="P:diphosphoinositol polyphosphate metabolic process"/>
    <property type="evidence" value="ECO:0007669"/>
    <property type="project" value="TreeGrafter"/>
</dbReference>
<dbReference type="InterPro" id="IPR020084">
    <property type="entry name" value="NUDIX_hydrolase_CS"/>
</dbReference>
<dbReference type="PANTHER" id="PTHR12629:SF5">
    <property type="entry name" value="DIPHOSPHOINOSITOL POLYPHOSPHATE PHOSPHOHYDROLASE 1"/>
    <property type="match status" value="1"/>
</dbReference>
<protein>
    <recommendedName>
        <fullName evidence="4">diphosphoinositol-polyphosphate diphosphatase</fullName>
        <ecNumber evidence="4">3.6.1.52</ecNumber>
    </recommendedName>
</protein>
<dbReference type="GO" id="GO:0008486">
    <property type="term" value="F:diphosphoinositol-polyphosphate diphosphatase activity"/>
    <property type="evidence" value="ECO:0007669"/>
    <property type="project" value="UniProtKB-EC"/>
</dbReference>
<comment type="catalytic activity">
    <reaction evidence="9">
        <text>diphospho-myo-inositol polyphosphate + H2O = myo-inositol polyphosphate + phosphate.</text>
        <dbReference type="EC" id="3.6.1.52"/>
    </reaction>
</comment>
<dbReference type="GO" id="GO:0000298">
    <property type="term" value="F:endopolyphosphatase activity"/>
    <property type="evidence" value="ECO:0007669"/>
    <property type="project" value="TreeGrafter"/>
</dbReference>
<evidence type="ECO:0000256" key="5">
    <source>
        <dbReference type="ARBA" id="ARBA00022490"/>
    </source>
</evidence>
<evidence type="ECO:0000256" key="7">
    <source>
        <dbReference type="ARBA" id="ARBA00022801"/>
    </source>
</evidence>
<evidence type="ECO:0000256" key="4">
    <source>
        <dbReference type="ARBA" id="ARBA00012527"/>
    </source>
</evidence>
<dbReference type="InterPro" id="IPR000086">
    <property type="entry name" value="NUDIX_hydrolase_dom"/>
</dbReference>
<dbReference type="GO" id="GO:1901909">
    <property type="term" value="P:diadenosine hexaphosphate catabolic process"/>
    <property type="evidence" value="ECO:0007669"/>
    <property type="project" value="TreeGrafter"/>
</dbReference>
<keyword evidence="7" id="KW-0378">Hydrolase</keyword>
<dbReference type="GO" id="GO:0046872">
    <property type="term" value="F:metal ion binding"/>
    <property type="evidence" value="ECO:0007669"/>
    <property type="project" value="UniProtKB-KW"/>
</dbReference>
<sequence length="242" mass="26550">MTPGCSLSTWSCCCSSFNCSACGYGTLTCSPDVLPCPGPAVFDSTAPAVSTSECLAMKSQLTFTPEIKSNQTRIYDGDGYKKRAACLCFRNESEEEVLLVSSSRTQDKWIVPGGGMEPEEEPNVAAVREVCEEAGVKGTLGRLLGIFENTDRKHRTYVYVLMVTEMLEDWEDSVNIGRKREWFKTDDASRVLQCHKPVQASYFEALQQGCLSGNMTPLVATIGGGDHSPTYNINHNSRSSIR</sequence>
<dbReference type="GO" id="GO:1901911">
    <property type="term" value="P:adenosine 5'-(hexahydrogen pentaphosphate) catabolic process"/>
    <property type="evidence" value="ECO:0007669"/>
    <property type="project" value="TreeGrafter"/>
</dbReference>
<dbReference type="FunFam" id="3.90.79.10:FF:000002">
    <property type="entry name" value="diphosphoinositol polyphosphate phosphohydrolase 1"/>
    <property type="match status" value="1"/>
</dbReference>
<dbReference type="PANTHER" id="PTHR12629">
    <property type="entry name" value="DIPHOSPHOINOSITOL POLYPHOSPHATE PHOSPHOHYDROLASE"/>
    <property type="match status" value="1"/>
</dbReference>
<keyword evidence="5" id="KW-0963">Cytoplasm</keyword>
<dbReference type="Ensembl" id="ENSSTUT00000092492.1">
    <property type="protein sequence ID" value="ENSSTUP00000086884.1"/>
    <property type="gene ID" value="ENSSTUG00000038281.1"/>
</dbReference>
<comment type="subcellular location">
    <subcellularLocation>
        <location evidence="2">Cytoplasm</location>
    </subcellularLocation>
</comment>
<dbReference type="EC" id="3.6.1.52" evidence="4"/>
<reference evidence="11" key="2">
    <citation type="submission" date="2025-09" db="UniProtKB">
        <authorList>
            <consortium name="Ensembl"/>
        </authorList>
    </citation>
    <scope>IDENTIFICATION</scope>
</reference>
<dbReference type="Gene3D" id="3.90.79.10">
    <property type="entry name" value="Nucleoside Triphosphate Pyrophosphohydrolase"/>
    <property type="match status" value="1"/>
</dbReference>
<keyword evidence="12" id="KW-1185">Reference proteome</keyword>
<dbReference type="InterPro" id="IPR015797">
    <property type="entry name" value="NUDIX_hydrolase-like_dom_sf"/>
</dbReference>
<evidence type="ECO:0000259" key="10">
    <source>
        <dbReference type="PROSITE" id="PS51462"/>
    </source>
</evidence>
<evidence type="ECO:0000256" key="6">
    <source>
        <dbReference type="ARBA" id="ARBA00022723"/>
    </source>
</evidence>
<dbReference type="CDD" id="cd04666">
    <property type="entry name" value="NUDIX_DIPP2_like_Nudt4"/>
    <property type="match status" value="1"/>
</dbReference>
<feature type="domain" description="Nudix hydrolase" evidence="10">
    <location>
        <begin position="80"/>
        <end position="207"/>
    </location>
</feature>
<accession>A0A674CTU4</accession>
<dbReference type="PROSITE" id="PS51462">
    <property type="entry name" value="NUDIX"/>
    <property type="match status" value="1"/>
</dbReference>
<evidence type="ECO:0000256" key="8">
    <source>
        <dbReference type="ARBA" id="ARBA00022842"/>
    </source>
</evidence>
<comment type="similarity">
    <text evidence="3">Belongs to the Nudix hydrolase family. DIPP subfamily.</text>
</comment>
<dbReference type="Proteomes" id="UP000472277">
    <property type="component" value="Chromosome 30"/>
</dbReference>
<dbReference type="InterPro" id="IPR047198">
    <property type="entry name" value="DDP-like_NUDIX"/>
</dbReference>
<organism evidence="11 12">
    <name type="scientific">Salmo trutta</name>
    <name type="common">Brown trout</name>
    <dbReference type="NCBI Taxonomy" id="8032"/>
    <lineage>
        <taxon>Eukaryota</taxon>
        <taxon>Metazoa</taxon>
        <taxon>Chordata</taxon>
        <taxon>Craniata</taxon>
        <taxon>Vertebrata</taxon>
        <taxon>Euteleostomi</taxon>
        <taxon>Actinopterygii</taxon>
        <taxon>Neopterygii</taxon>
        <taxon>Teleostei</taxon>
        <taxon>Protacanthopterygii</taxon>
        <taxon>Salmoniformes</taxon>
        <taxon>Salmonidae</taxon>
        <taxon>Salmoninae</taxon>
        <taxon>Salmo</taxon>
    </lineage>
</organism>
<keyword evidence="8" id="KW-0460">Magnesium</keyword>
<dbReference type="AlphaFoldDB" id="A0A674CTU4"/>
<dbReference type="GO" id="GO:0005634">
    <property type="term" value="C:nucleus"/>
    <property type="evidence" value="ECO:0007669"/>
    <property type="project" value="TreeGrafter"/>
</dbReference>
<evidence type="ECO:0000256" key="3">
    <source>
        <dbReference type="ARBA" id="ARBA00008266"/>
    </source>
</evidence>
<reference evidence="11" key="1">
    <citation type="submission" date="2025-08" db="UniProtKB">
        <authorList>
            <consortium name="Ensembl"/>
        </authorList>
    </citation>
    <scope>IDENTIFICATION</scope>
</reference>
<dbReference type="GO" id="GO:0005737">
    <property type="term" value="C:cytoplasm"/>
    <property type="evidence" value="ECO:0007669"/>
    <property type="project" value="UniProtKB-SubCell"/>
</dbReference>
<dbReference type="GO" id="GO:1901907">
    <property type="term" value="P:diadenosine pentaphosphate catabolic process"/>
    <property type="evidence" value="ECO:0007669"/>
    <property type="project" value="TreeGrafter"/>
</dbReference>
<keyword evidence="6" id="KW-0479">Metal-binding</keyword>
<evidence type="ECO:0000256" key="9">
    <source>
        <dbReference type="ARBA" id="ARBA00033994"/>
    </source>
</evidence>
<name>A0A674CTU4_SALTR</name>